<dbReference type="GO" id="GO:0004553">
    <property type="term" value="F:hydrolase activity, hydrolyzing O-glycosyl compounds"/>
    <property type="evidence" value="ECO:0007669"/>
    <property type="project" value="TreeGrafter"/>
</dbReference>
<keyword evidence="3" id="KW-1185">Reference proteome</keyword>
<reference evidence="2 3" key="1">
    <citation type="journal article" date="2018" name="New Phytol.">
        <title>Phylogenomics of Endogonaceae and evolution of mycorrhizas within Mucoromycota.</title>
        <authorList>
            <person name="Chang Y."/>
            <person name="Desiro A."/>
            <person name="Na H."/>
            <person name="Sandor L."/>
            <person name="Lipzen A."/>
            <person name="Clum A."/>
            <person name="Barry K."/>
            <person name="Grigoriev I.V."/>
            <person name="Martin F.M."/>
            <person name="Stajich J.E."/>
            <person name="Smith M.E."/>
            <person name="Bonito G."/>
            <person name="Spatafora J.W."/>
        </authorList>
    </citation>
    <scope>NUCLEOTIDE SEQUENCE [LARGE SCALE GENOMIC DNA]</scope>
    <source>
        <strain evidence="2 3">AD002</strain>
    </source>
</reference>
<protein>
    <recommendedName>
        <fullName evidence="4">Alpha/Beta hydrolase protein</fullName>
    </recommendedName>
</protein>
<dbReference type="AlphaFoldDB" id="A0A433QP73"/>
<comment type="caution">
    <text evidence="2">The sequence shown here is derived from an EMBL/GenBank/DDBJ whole genome shotgun (WGS) entry which is preliminary data.</text>
</comment>
<accession>A0A433QP73</accession>
<evidence type="ECO:0000256" key="1">
    <source>
        <dbReference type="ARBA" id="ARBA00022801"/>
    </source>
</evidence>
<dbReference type="InterPro" id="IPR029058">
    <property type="entry name" value="AB_hydrolase_fold"/>
</dbReference>
<sequence length="156" mass="17785">MQPETEWMRSSSSSRVRIAGIVGIGTGYNFTERWLTGEVPKLHREDNEYVYQRPSQYSETGYYEVPVSMLLNSREFLLPETGRIEMGCPVTFVHGTMDTDSKYETLVSLAERIDGKVEVVTVEGGDHRLSSEEELCVIERVVKKMVNDVSRINQTN</sequence>
<name>A0A433QP73_9FUNG</name>
<dbReference type="PANTHER" id="PTHR16138:SF7">
    <property type="entry name" value="PALMITOYL-PROTEIN THIOESTERASE ABHD10, MITOCHONDRIAL"/>
    <property type="match status" value="1"/>
</dbReference>
<dbReference type="PANTHER" id="PTHR16138">
    <property type="entry name" value="MYCOPHENOLIC ACID ACYL-GLUCURONIDE ESTERASE, MITOCHONDRIAL"/>
    <property type="match status" value="1"/>
</dbReference>
<dbReference type="SUPFAM" id="SSF53474">
    <property type="entry name" value="alpha/beta-Hydrolases"/>
    <property type="match status" value="1"/>
</dbReference>
<dbReference type="EMBL" id="RBNJ01002821">
    <property type="protein sequence ID" value="RUS31559.1"/>
    <property type="molecule type" value="Genomic_DNA"/>
</dbReference>
<evidence type="ECO:0008006" key="4">
    <source>
        <dbReference type="Google" id="ProtNLM"/>
    </source>
</evidence>
<gene>
    <name evidence="2" type="ORF">BC938DRAFT_477557</name>
</gene>
<evidence type="ECO:0000313" key="2">
    <source>
        <dbReference type="EMBL" id="RUS31559.1"/>
    </source>
</evidence>
<dbReference type="InterPro" id="IPR052382">
    <property type="entry name" value="ABHD10_acyl-thioesterase"/>
</dbReference>
<evidence type="ECO:0000313" key="3">
    <source>
        <dbReference type="Proteomes" id="UP000274822"/>
    </source>
</evidence>
<keyword evidence="1" id="KW-0378">Hydrolase</keyword>
<dbReference type="Proteomes" id="UP000274822">
    <property type="component" value="Unassembled WGS sequence"/>
</dbReference>
<dbReference type="Gene3D" id="3.40.50.1820">
    <property type="entry name" value="alpha/beta hydrolase"/>
    <property type="match status" value="1"/>
</dbReference>
<proteinExistence type="predicted"/>
<organism evidence="2 3">
    <name type="scientific">Jimgerdemannia flammicorona</name>
    <dbReference type="NCBI Taxonomy" id="994334"/>
    <lineage>
        <taxon>Eukaryota</taxon>
        <taxon>Fungi</taxon>
        <taxon>Fungi incertae sedis</taxon>
        <taxon>Mucoromycota</taxon>
        <taxon>Mucoromycotina</taxon>
        <taxon>Endogonomycetes</taxon>
        <taxon>Endogonales</taxon>
        <taxon>Endogonaceae</taxon>
        <taxon>Jimgerdemannia</taxon>
    </lineage>
</organism>